<feature type="binding site" description="covalent" evidence="8">
    <location>
        <position position="119"/>
    </location>
    <ligand>
        <name>heme c</name>
        <dbReference type="ChEBI" id="CHEBI:61717"/>
    </ligand>
</feature>
<dbReference type="GO" id="GO:0006122">
    <property type="term" value="P:mitochondrial electron transport, ubiquinol to cytochrome c"/>
    <property type="evidence" value="ECO:0007669"/>
    <property type="project" value="TreeGrafter"/>
</dbReference>
<dbReference type="OrthoDB" id="5925at2759"/>
<dbReference type="GO" id="GO:0046872">
    <property type="term" value="F:metal ion binding"/>
    <property type="evidence" value="ECO:0007669"/>
    <property type="project" value="UniProtKB-KW"/>
</dbReference>
<evidence type="ECO:0000256" key="8">
    <source>
        <dbReference type="PIRSR" id="PIRSR602326-1"/>
    </source>
</evidence>
<dbReference type="GO" id="GO:0016020">
    <property type="term" value="C:membrane"/>
    <property type="evidence" value="ECO:0007669"/>
    <property type="project" value="UniProtKB-SubCell"/>
</dbReference>
<dbReference type="Proteomes" id="UP000023152">
    <property type="component" value="Unassembled WGS sequence"/>
</dbReference>
<keyword evidence="7 9" id="KW-0472">Membrane</keyword>
<dbReference type="InterPro" id="IPR002326">
    <property type="entry name" value="Cyt_c1"/>
</dbReference>
<keyword evidence="4 8" id="KW-0479">Metal-binding</keyword>
<dbReference type="SUPFAM" id="SSF46626">
    <property type="entry name" value="Cytochrome c"/>
    <property type="match status" value="1"/>
</dbReference>
<evidence type="ECO:0000256" key="4">
    <source>
        <dbReference type="ARBA" id="ARBA00022723"/>
    </source>
</evidence>
<organism evidence="10 11">
    <name type="scientific">Reticulomyxa filosa</name>
    <dbReference type="NCBI Taxonomy" id="46433"/>
    <lineage>
        <taxon>Eukaryota</taxon>
        <taxon>Sar</taxon>
        <taxon>Rhizaria</taxon>
        <taxon>Retaria</taxon>
        <taxon>Foraminifera</taxon>
        <taxon>Monothalamids</taxon>
        <taxon>Reticulomyxidae</taxon>
        <taxon>Reticulomyxa</taxon>
    </lineage>
</organism>
<comment type="caution">
    <text evidence="10">The sequence shown here is derived from an EMBL/GenBank/DDBJ whole genome shotgun (WGS) entry which is preliminary data.</text>
</comment>
<dbReference type="PANTHER" id="PTHR10266">
    <property type="entry name" value="CYTOCHROME C1"/>
    <property type="match status" value="1"/>
</dbReference>
<comment type="cofactor">
    <cofactor evidence="8">
        <name>heme c</name>
        <dbReference type="ChEBI" id="CHEBI:61717"/>
    </cofactor>
    <text evidence="8">Binds 1 heme c group covalently per subunit.</text>
</comment>
<dbReference type="Pfam" id="PF02167">
    <property type="entry name" value="Cytochrom_C1"/>
    <property type="match status" value="1"/>
</dbReference>
<dbReference type="GO" id="GO:0009055">
    <property type="term" value="F:electron transfer activity"/>
    <property type="evidence" value="ECO:0007669"/>
    <property type="project" value="InterPro"/>
</dbReference>
<dbReference type="PRINTS" id="PR00603">
    <property type="entry name" value="CYTOCHROMEC1"/>
</dbReference>
<dbReference type="Gene3D" id="1.10.760.10">
    <property type="entry name" value="Cytochrome c-like domain"/>
    <property type="match status" value="1"/>
</dbReference>
<keyword evidence="11" id="KW-1185">Reference proteome</keyword>
<keyword evidence="3 9" id="KW-0812">Transmembrane</keyword>
<evidence type="ECO:0000256" key="7">
    <source>
        <dbReference type="ARBA" id="ARBA00023136"/>
    </source>
</evidence>
<keyword evidence="6 8" id="KW-0408">Iron</keyword>
<keyword evidence="2 8" id="KW-0349">Heme</keyword>
<evidence type="ECO:0000256" key="5">
    <source>
        <dbReference type="ARBA" id="ARBA00022989"/>
    </source>
</evidence>
<dbReference type="PANTHER" id="PTHR10266:SF3">
    <property type="entry name" value="CYTOCHROME C1, HEME PROTEIN, MITOCHONDRIAL"/>
    <property type="match status" value="1"/>
</dbReference>
<evidence type="ECO:0000256" key="1">
    <source>
        <dbReference type="ARBA" id="ARBA00004370"/>
    </source>
</evidence>
<evidence type="ECO:0000313" key="10">
    <source>
        <dbReference type="EMBL" id="ETO09222.1"/>
    </source>
</evidence>
<dbReference type="InterPro" id="IPR036909">
    <property type="entry name" value="Cyt_c-like_dom_sf"/>
</dbReference>
<name>X6M6X7_RETFI</name>
<protein>
    <submittedName>
        <fullName evidence="10">Cytochrome c1</fullName>
    </submittedName>
</protein>
<sequence length="204" mass="22493">MQYVCYRHLVGYVLTEKEAKREAAAALIEDGPDDQGELFLRPGTLLDVLPPPYKNDMLAKAANIGASPPDFSLITGSREGGMSYVFSLLTGYGDEVPPGVALSPGQAFNPFFEGGILAMPQVLFDGMLNYADGTPATVSQMAKDVSQFFFWAQHRELDARKQIAAVGVIWSLTAAGLFWYSFFFLHNPKINHIHITHNTKILKH</sequence>
<dbReference type="GO" id="GO:0020037">
    <property type="term" value="F:heme binding"/>
    <property type="evidence" value="ECO:0007669"/>
    <property type="project" value="InterPro"/>
</dbReference>
<gene>
    <name evidence="10" type="ORF">RFI_28165</name>
</gene>
<evidence type="ECO:0000256" key="9">
    <source>
        <dbReference type="SAM" id="Phobius"/>
    </source>
</evidence>
<comment type="subcellular location">
    <subcellularLocation>
        <location evidence="1">Membrane</location>
    </subcellularLocation>
</comment>
<reference evidence="10 11" key="1">
    <citation type="journal article" date="2013" name="Curr. Biol.">
        <title>The Genome of the Foraminiferan Reticulomyxa filosa.</title>
        <authorList>
            <person name="Glockner G."/>
            <person name="Hulsmann N."/>
            <person name="Schleicher M."/>
            <person name="Noegel A.A."/>
            <person name="Eichinger L."/>
            <person name="Gallinger C."/>
            <person name="Pawlowski J."/>
            <person name="Sierra R."/>
            <person name="Euteneuer U."/>
            <person name="Pillet L."/>
            <person name="Moustafa A."/>
            <person name="Platzer M."/>
            <person name="Groth M."/>
            <person name="Szafranski K."/>
            <person name="Schliwa M."/>
        </authorList>
    </citation>
    <scope>NUCLEOTIDE SEQUENCE [LARGE SCALE GENOMIC DNA]</scope>
</reference>
<evidence type="ECO:0000256" key="2">
    <source>
        <dbReference type="ARBA" id="ARBA00022617"/>
    </source>
</evidence>
<keyword evidence="5 9" id="KW-1133">Transmembrane helix</keyword>
<evidence type="ECO:0000256" key="3">
    <source>
        <dbReference type="ARBA" id="ARBA00022692"/>
    </source>
</evidence>
<evidence type="ECO:0000313" key="11">
    <source>
        <dbReference type="Proteomes" id="UP000023152"/>
    </source>
</evidence>
<dbReference type="EMBL" id="ASPP01024233">
    <property type="protein sequence ID" value="ETO09222.1"/>
    <property type="molecule type" value="Genomic_DNA"/>
</dbReference>
<dbReference type="GO" id="GO:0005739">
    <property type="term" value="C:mitochondrion"/>
    <property type="evidence" value="ECO:0007669"/>
    <property type="project" value="GOC"/>
</dbReference>
<evidence type="ECO:0000256" key="6">
    <source>
        <dbReference type="ARBA" id="ARBA00023004"/>
    </source>
</evidence>
<accession>X6M6X7</accession>
<dbReference type="AlphaFoldDB" id="X6M6X7"/>
<feature type="transmembrane region" description="Helical" evidence="9">
    <location>
        <begin position="163"/>
        <end position="182"/>
    </location>
</feature>
<proteinExistence type="predicted"/>